<dbReference type="Pfam" id="PF02472">
    <property type="entry name" value="ExbD"/>
    <property type="match status" value="1"/>
</dbReference>
<evidence type="ECO:0000256" key="1">
    <source>
        <dbReference type="ARBA" id="ARBA00004162"/>
    </source>
</evidence>
<dbReference type="KEGG" id="aprs:BI364_04600"/>
<evidence type="ECO:0000256" key="8">
    <source>
        <dbReference type="SAM" id="Phobius"/>
    </source>
</evidence>
<keyword evidence="4 7" id="KW-0812">Transmembrane</keyword>
<dbReference type="EMBL" id="CP017415">
    <property type="protein sequence ID" value="AOU97366.1"/>
    <property type="molecule type" value="Genomic_DNA"/>
</dbReference>
<dbReference type="PANTHER" id="PTHR30558">
    <property type="entry name" value="EXBD MEMBRANE COMPONENT OF PMF-DRIVEN MACROMOLECULE IMPORT SYSTEM"/>
    <property type="match status" value="1"/>
</dbReference>
<accession>A0A1D8ILL2</accession>
<evidence type="ECO:0000256" key="7">
    <source>
        <dbReference type="RuleBase" id="RU003879"/>
    </source>
</evidence>
<dbReference type="GO" id="GO:0015031">
    <property type="term" value="P:protein transport"/>
    <property type="evidence" value="ECO:0007669"/>
    <property type="project" value="UniProtKB-KW"/>
</dbReference>
<protein>
    <recommendedName>
        <fullName evidence="11">Biopolymer transporter ExbD</fullName>
    </recommendedName>
</protein>
<comment type="subcellular location">
    <subcellularLocation>
        <location evidence="1">Cell membrane</location>
        <topology evidence="1">Single-pass membrane protein</topology>
    </subcellularLocation>
    <subcellularLocation>
        <location evidence="7">Cell membrane</location>
        <topology evidence="7">Single-pass type II membrane protein</topology>
    </subcellularLocation>
</comment>
<feature type="transmembrane region" description="Helical" evidence="8">
    <location>
        <begin position="20"/>
        <end position="38"/>
    </location>
</feature>
<keyword evidence="5 8" id="KW-1133">Transmembrane helix</keyword>
<proteinExistence type="inferred from homology"/>
<keyword evidence="7" id="KW-0653">Protein transport</keyword>
<sequence length="149" mass="15796">MDRSRYFEHQEPRLNIIPMIDIMMFLLVFFVLMVLHMIPNTGVKLHLPSASTATHLPHKSVIVGVTAQGVVRYQDQTVTLATLKTDLSALKDKATVSVIIASDGKATVAELTGVMNAVRELGISKIGLATRTGGATASSGSATLAPAAP</sequence>
<keyword evidence="6 8" id="KW-0472">Membrane</keyword>
<dbReference type="Gene3D" id="3.30.420.270">
    <property type="match status" value="1"/>
</dbReference>
<dbReference type="AlphaFoldDB" id="A0A1D8ILL2"/>
<keyword evidence="7" id="KW-0813">Transport</keyword>
<keyword evidence="10" id="KW-1185">Reference proteome</keyword>
<dbReference type="GO" id="GO:0022857">
    <property type="term" value="F:transmembrane transporter activity"/>
    <property type="evidence" value="ECO:0007669"/>
    <property type="project" value="InterPro"/>
</dbReference>
<organism evidence="9 10">
    <name type="scientific">Acidihalobacter yilgarnensis</name>
    <dbReference type="NCBI Taxonomy" id="2819280"/>
    <lineage>
        <taxon>Bacteria</taxon>
        <taxon>Pseudomonadati</taxon>
        <taxon>Pseudomonadota</taxon>
        <taxon>Gammaproteobacteria</taxon>
        <taxon>Chromatiales</taxon>
        <taxon>Ectothiorhodospiraceae</taxon>
        <taxon>Acidihalobacter</taxon>
    </lineage>
</organism>
<dbReference type="Proteomes" id="UP000095401">
    <property type="component" value="Chromosome"/>
</dbReference>
<name>A0A1D8ILL2_9GAMM</name>
<evidence type="ECO:0008006" key="11">
    <source>
        <dbReference type="Google" id="ProtNLM"/>
    </source>
</evidence>
<evidence type="ECO:0000313" key="10">
    <source>
        <dbReference type="Proteomes" id="UP000095401"/>
    </source>
</evidence>
<reference evidence="10" key="1">
    <citation type="submission" date="2016-09" db="EMBL/GenBank/DDBJ databases">
        <title>Acidihalobacter prosperus F5.</title>
        <authorList>
            <person name="Khaleque H.N."/>
            <person name="Ramsay J.P."/>
            <person name="Kaksonen A.H."/>
            <person name="Boxall N.J."/>
            <person name="Watkin E.L.J."/>
        </authorList>
    </citation>
    <scope>NUCLEOTIDE SEQUENCE [LARGE SCALE GENOMIC DNA]</scope>
    <source>
        <strain evidence="10">F5</strain>
    </source>
</reference>
<evidence type="ECO:0000256" key="6">
    <source>
        <dbReference type="ARBA" id="ARBA00023136"/>
    </source>
</evidence>
<evidence type="ECO:0000256" key="3">
    <source>
        <dbReference type="ARBA" id="ARBA00022475"/>
    </source>
</evidence>
<dbReference type="PANTHER" id="PTHR30558:SF13">
    <property type="entry name" value="BIOPOLYMER TRANSPORT PROTEIN EXBD2"/>
    <property type="match status" value="1"/>
</dbReference>
<dbReference type="RefSeq" id="WP_070077752.1">
    <property type="nucleotide sequence ID" value="NZ_CP017415.1"/>
</dbReference>
<keyword evidence="3" id="KW-1003">Cell membrane</keyword>
<dbReference type="InterPro" id="IPR003400">
    <property type="entry name" value="ExbD"/>
</dbReference>
<evidence type="ECO:0000256" key="2">
    <source>
        <dbReference type="ARBA" id="ARBA00005811"/>
    </source>
</evidence>
<evidence type="ECO:0000256" key="5">
    <source>
        <dbReference type="ARBA" id="ARBA00022989"/>
    </source>
</evidence>
<comment type="similarity">
    <text evidence="2 7">Belongs to the ExbD/TolR family.</text>
</comment>
<evidence type="ECO:0000256" key="4">
    <source>
        <dbReference type="ARBA" id="ARBA00022692"/>
    </source>
</evidence>
<dbReference type="GO" id="GO:0005886">
    <property type="term" value="C:plasma membrane"/>
    <property type="evidence" value="ECO:0007669"/>
    <property type="project" value="UniProtKB-SubCell"/>
</dbReference>
<gene>
    <name evidence="9" type="ORF">BI364_04600</name>
</gene>
<evidence type="ECO:0000313" key="9">
    <source>
        <dbReference type="EMBL" id="AOU97366.1"/>
    </source>
</evidence>